<feature type="chain" id="PRO_5037066188" evidence="3">
    <location>
        <begin position="20"/>
        <end position="436"/>
    </location>
</feature>
<keyword evidence="4" id="KW-1185">Reference proteome</keyword>
<keyword evidence="2" id="KW-0812">Transmembrane</keyword>
<feature type="compositionally biased region" description="Polar residues" evidence="1">
    <location>
        <begin position="402"/>
        <end position="427"/>
    </location>
</feature>
<keyword evidence="2" id="KW-0472">Membrane</keyword>
<feature type="compositionally biased region" description="Basic and acidic residues" evidence="1">
    <location>
        <begin position="391"/>
        <end position="401"/>
    </location>
</feature>
<name>A0A915BZW4_PARUN</name>
<reference evidence="5" key="1">
    <citation type="submission" date="2022-11" db="UniProtKB">
        <authorList>
            <consortium name="WormBaseParasite"/>
        </authorList>
    </citation>
    <scope>IDENTIFICATION</scope>
</reference>
<evidence type="ECO:0000256" key="3">
    <source>
        <dbReference type="SAM" id="SignalP"/>
    </source>
</evidence>
<dbReference type="Proteomes" id="UP000887569">
    <property type="component" value="Unplaced"/>
</dbReference>
<feature type="region of interest" description="Disordered" evidence="1">
    <location>
        <begin position="391"/>
        <end position="436"/>
    </location>
</feature>
<evidence type="ECO:0000313" key="5">
    <source>
        <dbReference type="WBParaSite" id="PgR072X_g029_t01"/>
    </source>
</evidence>
<organism evidence="4 5">
    <name type="scientific">Parascaris univalens</name>
    <name type="common">Nematode worm</name>
    <dbReference type="NCBI Taxonomy" id="6257"/>
    <lineage>
        <taxon>Eukaryota</taxon>
        <taxon>Metazoa</taxon>
        <taxon>Ecdysozoa</taxon>
        <taxon>Nematoda</taxon>
        <taxon>Chromadorea</taxon>
        <taxon>Rhabditida</taxon>
        <taxon>Spirurina</taxon>
        <taxon>Ascaridomorpha</taxon>
        <taxon>Ascaridoidea</taxon>
        <taxon>Ascarididae</taxon>
        <taxon>Parascaris</taxon>
    </lineage>
</organism>
<evidence type="ECO:0000313" key="4">
    <source>
        <dbReference type="Proteomes" id="UP000887569"/>
    </source>
</evidence>
<feature type="transmembrane region" description="Helical" evidence="2">
    <location>
        <begin position="332"/>
        <end position="358"/>
    </location>
</feature>
<evidence type="ECO:0000256" key="1">
    <source>
        <dbReference type="SAM" id="MobiDB-lite"/>
    </source>
</evidence>
<dbReference type="AlphaFoldDB" id="A0A915BZW4"/>
<proteinExistence type="predicted"/>
<accession>A0A915BZW4</accession>
<protein>
    <submittedName>
        <fullName evidence="5">Uncharacterized protein</fullName>
    </submittedName>
</protein>
<keyword evidence="2" id="KW-1133">Transmembrane helix</keyword>
<feature type="signal peptide" evidence="3">
    <location>
        <begin position="1"/>
        <end position="19"/>
    </location>
</feature>
<evidence type="ECO:0000256" key="2">
    <source>
        <dbReference type="SAM" id="Phobius"/>
    </source>
</evidence>
<sequence>MDRLLWYAALAMLVLPISADYSPQQQQSYIDQQQYQMLQQRYAQQQYMQQYGRQFSQQQQTLQQRGYEQNALDNKRASYQSGFINTPLITTNTTSAATMRLRLISYTNPTLGLPDGRTCVCPTGKSCPYLQQGIPSCMFSFTVIISAPDQSVQYISSEFMPVTGSTINSGNWTTLHTLNFTSKPMAIDVFVHHLGVVIDGATAQLEFYNYVIHVDTFVVSLANYDASVGVSVSTTAKGLLQGTTLQLEYNVKCTGGTQGPSCDLICTPSSTDPNAAKCVSTTTGLISSCQYSGTQVVKCNSCINGINPTLTECLQEPILVETRVGVSSAYRIWTIVLGCLLGVAIIFVIMLIIFYTIARNRQLAAEKQQSSRTPYSTGVYTAPTLRPLIQKDDEWNREETRATNNLRSPPTDNETLSDESFSRSNGGAASRREAQV</sequence>
<dbReference type="WBParaSite" id="PgR072X_g029_t01">
    <property type="protein sequence ID" value="PgR072X_g029_t01"/>
    <property type="gene ID" value="PgR072X_g029"/>
</dbReference>
<keyword evidence="3" id="KW-0732">Signal</keyword>